<dbReference type="Proteomes" id="UP000076738">
    <property type="component" value="Unassembled WGS sequence"/>
</dbReference>
<reference evidence="2 3" key="1">
    <citation type="journal article" date="2016" name="Mol. Biol. Evol.">
        <title>Comparative Genomics of Early-Diverging Mushroom-Forming Fungi Provides Insights into the Origins of Lignocellulose Decay Capabilities.</title>
        <authorList>
            <person name="Nagy L.G."/>
            <person name="Riley R."/>
            <person name="Tritt A."/>
            <person name="Adam C."/>
            <person name="Daum C."/>
            <person name="Floudas D."/>
            <person name="Sun H."/>
            <person name="Yadav J.S."/>
            <person name="Pangilinan J."/>
            <person name="Larsson K.H."/>
            <person name="Matsuura K."/>
            <person name="Barry K."/>
            <person name="Labutti K."/>
            <person name="Kuo R."/>
            <person name="Ohm R.A."/>
            <person name="Bhattacharya S.S."/>
            <person name="Shirouzu T."/>
            <person name="Yoshinaga Y."/>
            <person name="Martin F.M."/>
            <person name="Grigoriev I.V."/>
            <person name="Hibbett D.S."/>
        </authorList>
    </citation>
    <scope>NUCLEOTIDE SEQUENCE [LARGE SCALE GENOMIC DNA]</scope>
    <source>
        <strain evidence="2 3">TUFC12733</strain>
    </source>
</reference>
<feature type="region of interest" description="Disordered" evidence="1">
    <location>
        <begin position="1"/>
        <end position="41"/>
    </location>
</feature>
<evidence type="ECO:0000313" key="2">
    <source>
        <dbReference type="EMBL" id="KZO97002.1"/>
    </source>
</evidence>
<keyword evidence="3" id="KW-1185">Reference proteome</keyword>
<sequence>MRGDAISWRSRKQLAARRADDSPSTAGTTGATATGDPNCAPQPRQYARFIYAVDFTARRMGRSPPAGIRFSKGFAASLEHERPSAEHRPASITIQRFPENQSDPHRAKRNAGQGLRSAVLKVTRRFLRSFLGRARVRSSSYIIPRFISIESGGVPYPSSFRPNTIPALVLWQLFTPE</sequence>
<evidence type="ECO:0000313" key="3">
    <source>
        <dbReference type="Proteomes" id="UP000076738"/>
    </source>
</evidence>
<protein>
    <submittedName>
        <fullName evidence="2">Uncharacterized protein</fullName>
    </submittedName>
</protein>
<feature type="compositionally biased region" description="Low complexity" evidence="1">
    <location>
        <begin position="25"/>
        <end position="35"/>
    </location>
</feature>
<gene>
    <name evidence="2" type="ORF">CALVIDRAFT_89648</name>
</gene>
<organism evidence="2 3">
    <name type="scientific">Calocera viscosa (strain TUFC12733)</name>
    <dbReference type="NCBI Taxonomy" id="1330018"/>
    <lineage>
        <taxon>Eukaryota</taxon>
        <taxon>Fungi</taxon>
        <taxon>Dikarya</taxon>
        <taxon>Basidiomycota</taxon>
        <taxon>Agaricomycotina</taxon>
        <taxon>Dacrymycetes</taxon>
        <taxon>Dacrymycetales</taxon>
        <taxon>Dacrymycetaceae</taxon>
        <taxon>Calocera</taxon>
    </lineage>
</organism>
<dbReference type="AlphaFoldDB" id="A0A167MRV8"/>
<evidence type="ECO:0000256" key="1">
    <source>
        <dbReference type="SAM" id="MobiDB-lite"/>
    </source>
</evidence>
<dbReference type="EMBL" id="KV417281">
    <property type="protein sequence ID" value="KZO97002.1"/>
    <property type="molecule type" value="Genomic_DNA"/>
</dbReference>
<name>A0A167MRV8_CALVF</name>
<proteinExistence type="predicted"/>
<accession>A0A167MRV8</accession>